<comment type="caution">
    <text evidence="3">The sequence shown here is derived from an EMBL/GenBank/DDBJ whole genome shotgun (WGS) entry which is preliminary data.</text>
</comment>
<name>A0A812JZX5_9DINO</name>
<dbReference type="GO" id="GO:0003924">
    <property type="term" value="F:GTPase activity"/>
    <property type="evidence" value="ECO:0007669"/>
    <property type="project" value="InterPro"/>
</dbReference>
<dbReference type="OrthoDB" id="434100at2759"/>
<gene>
    <name evidence="3" type="primary">YPTV2</name>
    <name evidence="3" type="ORF">SNEC2469_LOCUS2800</name>
</gene>
<protein>
    <submittedName>
        <fullName evidence="3">YPTV2 protein</fullName>
    </submittedName>
</protein>
<dbReference type="PROSITE" id="PS51419">
    <property type="entry name" value="RAB"/>
    <property type="match status" value="1"/>
</dbReference>
<dbReference type="SMART" id="SM00175">
    <property type="entry name" value="RAB"/>
    <property type="match status" value="1"/>
</dbReference>
<reference evidence="3" key="1">
    <citation type="submission" date="2021-02" db="EMBL/GenBank/DDBJ databases">
        <authorList>
            <person name="Dougan E. K."/>
            <person name="Rhodes N."/>
            <person name="Thang M."/>
            <person name="Chan C."/>
        </authorList>
    </citation>
    <scope>NUCLEOTIDE SEQUENCE</scope>
</reference>
<proteinExistence type="predicted"/>
<dbReference type="AlphaFoldDB" id="A0A812JZX5"/>
<evidence type="ECO:0000313" key="3">
    <source>
        <dbReference type="EMBL" id="CAE7220716.1"/>
    </source>
</evidence>
<dbReference type="Gene3D" id="3.40.50.300">
    <property type="entry name" value="P-loop containing nucleotide triphosphate hydrolases"/>
    <property type="match status" value="1"/>
</dbReference>
<feature type="region of interest" description="Disordered" evidence="2">
    <location>
        <begin position="254"/>
        <end position="274"/>
    </location>
</feature>
<dbReference type="SUPFAM" id="SSF52540">
    <property type="entry name" value="P-loop containing nucleoside triphosphate hydrolases"/>
    <property type="match status" value="1"/>
</dbReference>
<dbReference type="Pfam" id="PF00071">
    <property type="entry name" value="Ras"/>
    <property type="match status" value="1"/>
</dbReference>
<accession>A0A812JZX5</accession>
<dbReference type="CDD" id="cd00154">
    <property type="entry name" value="Rab"/>
    <property type="match status" value="1"/>
</dbReference>
<dbReference type="PRINTS" id="PR00449">
    <property type="entry name" value="RASTRNSFRMNG"/>
</dbReference>
<dbReference type="Proteomes" id="UP000601435">
    <property type="component" value="Unassembled WGS sequence"/>
</dbReference>
<dbReference type="EMBL" id="CAJNJA010007130">
    <property type="protein sequence ID" value="CAE7220716.1"/>
    <property type="molecule type" value="Genomic_DNA"/>
</dbReference>
<dbReference type="InterPro" id="IPR027417">
    <property type="entry name" value="P-loop_NTPase"/>
</dbReference>
<dbReference type="InterPro" id="IPR001806">
    <property type="entry name" value="Small_GTPase"/>
</dbReference>
<dbReference type="PANTHER" id="PTHR47978">
    <property type="match status" value="1"/>
</dbReference>
<evidence type="ECO:0000313" key="4">
    <source>
        <dbReference type="Proteomes" id="UP000601435"/>
    </source>
</evidence>
<keyword evidence="4" id="KW-1185">Reference proteome</keyword>
<dbReference type="GO" id="GO:0005525">
    <property type="term" value="F:GTP binding"/>
    <property type="evidence" value="ECO:0007669"/>
    <property type="project" value="InterPro"/>
</dbReference>
<evidence type="ECO:0000256" key="2">
    <source>
        <dbReference type="SAM" id="MobiDB-lite"/>
    </source>
</evidence>
<organism evidence="3 4">
    <name type="scientific">Symbiodinium necroappetens</name>
    <dbReference type="NCBI Taxonomy" id="1628268"/>
    <lineage>
        <taxon>Eukaryota</taxon>
        <taxon>Sar</taxon>
        <taxon>Alveolata</taxon>
        <taxon>Dinophyceae</taxon>
        <taxon>Suessiales</taxon>
        <taxon>Symbiodiniaceae</taxon>
        <taxon>Symbiodinium</taxon>
    </lineage>
</organism>
<evidence type="ECO:0000256" key="1">
    <source>
        <dbReference type="ARBA" id="ARBA00022741"/>
    </source>
</evidence>
<dbReference type="SMART" id="SM00173">
    <property type="entry name" value="RAS"/>
    <property type="match status" value="1"/>
</dbReference>
<dbReference type="SMART" id="SM00174">
    <property type="entry name" value="RHO"/>
    <property type="match status" value="1"/>
</dbReference>
<keyword evidence="1" id="KW-0547">Nucleotide-binding</keyword>
<sequence length="279" mass="30429">MSEYKFRVHHLSGELCAELSLPAGALVRDILVAVESKEGPGNFVLLHGGSALPPSSPLESLGFSAEAVDLQLIQKTPEVRLLFPWERTSCMFGGRKLTFALVGPPGAGKTSLQRSFCQNVLTNMSQTVQDVRVVCDGWLVPVFLWDQKEEFLSRTRVPAMLPKKDAALLVVDLASHDTLEQARQLARNISDHGIVTKVLLGNKLDLASERQVSCEAARQFATDHGFRYFETSAKDGTGVEDALCYAVAHALEHEPEPPGKPSDLSMKKSKKSADACLIC</sequence>